<accession>A0A3E2TD83</accession>
<dbReference type="Proteomes" id="UP000260773">
    <property type="component" value="Unassembled WGS sequence"/>
</dbReference>
<organism evidence="1 2">
    <name type="scientific">Coprococcus catus</name>
    <dbReference type="NCBI Taxonomy" id="116085"/>
    <lineage>
        <taxon>Bacteria</taxon>
        <taxon>Bacillati</taxon>
        <taxon>Bacillota</taxon>
        <taxon>Clostridia</taxon>
        <taxon>Lachnospirales</taxon>
        <taxon>Lachnospiraceae</taxon>
        <taxon>Coprococcus</taxon>
    </lineage>
</organism>
<name>A0A3E2TD83_9FIRM</name>
<dbReference type="Pfam" id="PF09657">
    <property type="entry name" value="Cas_Csx8"/>
    <property type="match status" value="1"/>
</dbReference>
<comment type="caution">
    <text evidence="1">The sequence shown here is derived from an EMBL/GenBank/DDBJ whole genome shotgun (WGS) entry which is preliminary data.</text>
</comment>
<sequence>MNNDWRTLEPYDWRYSAAITGLIRYFKYFDEKKDDWKIENECLIYNPASITQHDYLKFVEDNYPEDMAHLIIENMIHQDDLNEEQIKKVNEKMVANTVLKKTFKSIKFDGSNAHQIQQLLNDNREEIIRETFRNKLNLYRNYCNTNQLFQEAKECCRLLGYYIDMPKKGKSLAYNFNLNNFAGTDDEVFDFIPFAFQGVRDFFFVNDNVELENLYKTNSIFAYKLAEERKRAEENGKSLDSRQIFFKLLLETDKFIQSDIEIITKNIDASYYETLYLRKQSLNVLRGLKTGKDGKNPYQCFCFRIKITDKYYIDVFKEVTDAIVNLTLLDNLLDYMLKNNRESGYTYVIFQLIRVNILIKEDKELEQKTKQAYKCAKQMAWKMTGTVYKLPDNKLNAYRQKLTSALTFGDFDRFNIVLLNLSNYVDEPVDFAYDLFENFEKNKELAYTFVNALRREPYDKQKEI</sequence>
<proteinExistence type="predicted"/>
<evidence type="ECO:0000313" key="1">
    <source>
        <dbReference type="EMBL" id="RGB72933.1"/>
    </source>
</evidence>
<gene>
    <name evidence="1" type="primary">cas8a1</name>
    <name evidence="1" type="ORF">DW070_16260</name>
</gene>
<dbReference type="InterPro" id="IPR013487">
    <property type="entry name" value="CRISPR-assoc_prot_Csx8"/>
</dbReference>
<dbReference type="AlphaFoldDB" id="A0A3E2TD83"/>
<protein>
    <submittedName>
        <fullName evidence="1">Type I CRISPR-associated protein Cas8a1/Csx8</fullName>
    </submittedName>
</protein>
<reference evidence="1 2" key="1">
    <citation type="submission" date="2018-08" db="EMBL/GenBank/DDBJ databases">
        <title>A genome reference for cultivated species of the human gut microbiota.</title>
        <authorList>
            <person name="Zou Y."/>
            <person name="Xue W."/>
            <person name="Luo G."/>
        </authorList>
    </citation>
    <scope>NUCLEOTIDE SEQUENCE [LARGE SCALE GENOMIC DNA]</scope>
    <source>
        <strain evidence="1 2">AF45-17</strain>
    </source>
</reference>
<dbReference type="NCBIfam" id="TIGR02670">
    <property type="entry name" value="cas_csx8"/>
    <property type="match status" value="1"/>
</dbReference>
<dbReference type="EMBL" id="QVEP01000072">
    <property type="protein sequence ID" value="RGB72933.1"/>
    <property type="molecule type" value="Genomic_DNA"/>
</dbReference>
<evidence type="ECO:0000313" key="2">
    <source>
        <dbReference type="Proteomes" id="UP000260773"/>
    </source>
</evidence>